<keyword evidence="4 10" id="KW-0812">Transmembrane</keyword>
<feature type="transmembrane region" description="Helical" evidence="10">
    <location>
        <begin position="147"/>
        <end position="165"/>
    </location>
</feature>
<sequence length="526" mass="55810">MLTLELIVVVLLAILAGTALGRRWRVAPPLVLLVLGLALGFLPAFRGLTVPPEMVLLVVLPALLYWESLTTSLREIRANLRVIVLVSVLLVVLTAGAVAVVLHALGMDWGPAWILGGVLAPTDATAVAGVARGMPRRTLTTLRAESLVNDGTALVIYAIAVHAVVEPVTGGYLAGRFAISYLGGAAAGVAVWWLAVQLRERMQEAIQQSVVSVLTPFAAFLLAELVHASGVLAVVVAGLLLSQSGPRLIPAAARVQSQSFWAVVSHVLNGALFVLVGMQLVTAADGLSSAGLVEALGWTAAAFGAVIGTRLLWFHTTPYLIRAVDRRAVQRARRVSWRHRMPGAWAGFRGAVSLAAALGVPETTADGAPFPGRDVIVFVTGGVILATLLVQGLTLPAVVRWARLPADDGVETERHHAEKAATRAALEALPDEAARLGLNGKVVAKLEAEYRMHAEALAEADAEHPDDGRPREADFDALRLAVLAHKRAAVVRLRDERTIDDIVLREVQAQLDAEEVRLTRGALSPE</sequence>
<feature type="transmembrane region" description="Helical" evidence="10">
    <location>
        <begin position="78"/>
        <end position="106"/>
    </location>
</feature>
<evidence type="ECO:0000256" key="10">
    <source>
        <dbReference type="RuleBase" id="RU366002"/>
    </source>
</evidence>
<proteinExistence type="inferred from homology"/>
<dbReference type="NCBIfam" id="TIGR00831">
    <property type="entry name" value="a_cpa1"/>
    <property type="match status" value="1"/>
</dbReference>
<comment type="caution">
    <text evidence="10">Lacks conserved residue(s) required for the propagation of feature annotation.</text>
</comment>
<dbReference type="GO" id="GO:0015385">
    <property type="term" value="F:sodium:proton antiporter activity"/>
    <property type="evidence" value="ECO:0007669"/>
    <property type="project" value="InterPro"/>
</dbReference>
<accession>A0A7Z8K3D7</accession>
<evidence type="ECO:0000256" key="7">
    <source>
        <dbReference type="ARBA" id="ARBA00023065"/>
    </source>
</evidence>
<dbReference type="InterPro" id="IPR018422">
    <property type="entry name" value="Cation/H_exchanger_CPA1"/>
</dbReference>
<keyword evidence="9 10" id="KW-0739">Sodium transport</keyword>
<dbReference type="Gene3D" id="1.20.1530.20">
    <property type="match status" value="1"/>
</dbReference>
<feature type="transmembrane region" description="Helical" evidence="10">
    <location>
        <begin position="45"/>
        <end position="66"/>
    </location>
</feature>
<gene>
    <name evidence="12" type="ORF">FA014_03920</name>
</gene>
<feature type="transmembrane region" description="Helical" evidence="10">
    <location>
        <begin position="177"/>
        <end position="196"/>
    </location>
</feature>
<dbReference type="Proteomes" id="UP000308121">
    <property type="component" value="Unassembled WGS sequence"/>
</dbReference>
<evidence type="ECO:0000256" key="9">
    <source>
        <dbReference type="ARBA" id="ARBA00023201"/>
    </source>
</evidence>
<comment type="caution">
    <text evidence="12">The sequence shown here is derived from an EMBL/GenBank/DDBJ whole genome shotgun (WGS) entry which is preliminary data.</text>
</comment>
<dbReference type="EMBL" id="SZYE01000016">
    <property type="protein sequence ID" value="TKR26741.1"/>
    <property type="molecule type" value="Genomic_DNA"/>
</dbReference>
<evidence type="ECO:0000256" key="6">
    <source>
        <dbReference type="ARBA" id="ARBA00023053"/>
    </source>
</evidence>
<feature type="domain" description="Cation/H+ exchanger transmembrane" evidence="11">
    <location>
        <begin position="11"/>
        <end position="401"/>
    </location>
</feature>
<keyword evidence="7 10" id="KW-0406">Ion transport</keyword>
<evidence type="ECO:0000313" key="12">
    <source>
        <dbReference type="EMBL" id="TKR26741.1"/>
    </source>
</evidence>
<keyword evidence="5 10" id="KW-1133">Transmembrane helix</keyword>
<dbReference type="GO" id="GO:0051453">
    <property type="term" value="P:regulation of intracellular pH"/>
    <property type="evidence" value="ECO:0007669"/>
    <property type="project" value="TreeGrafter"/>
</dbReference>
<evidence type="ECO:0000256" key="8">
    <source>
        <dbReference type="ARBA" id="ARBA00023136"/>
    </source>
</evidence>
<evidence type="ECO:0000256" key="3">
    <source>
        <dbReference type="ARBA" id="ARBA00022475"/>
    </source>
</evidence>
<dbReference type="PANTHER" id="PTHR10110">
    <property type="entry name" value="SODIUM/HYDROGEN EXCHANGER"/>
    <property type="match status" value="1"/>
</dbReference>
<dbReference type="PANTHER" id="PTHR10110:SF86">
    <property type="entry name" value="SODIUM_HYDROGEN EXCHANGER 7"/>
    <property type="match status" value="1"/>
</dbReference>
<dbReference type="GO" id="GO:0015386">
    <property type="term" value="F:potassium:proton antiporter activity"/>
    <property type="evidence" value="ECO:0007669"/>
    <property type="project" value="TreeGrafter"/>
</dbReference>
<dbReference type="InterPro" id="IPR004705">
    <property type="entry name" value="Cation/H_exchanger_CPA1_bac"/>
</dbReference>
<dbReference type="InterPro" id="IPR038770">
    <property type="entry name" value="Na+/solute_symporter_sf"/>
</dbReference>
<dbReference type="RefSeq" id="WP_154728402.1">
    <property type="nucleotide sequence ID" value="NZ_SZYE01000016.1"/>
</dbReference>
<evidence type="ECO:0000313" key="13">
    <source>
        <dbReference type="Proteomes" id="UP000308121"/>
    </source>
</evidence>
<keyword evidence="3 10" id="KW-1003">Cell membrane</keyword>
<protein>
    <submittedName>
        <fullName evidence="12">Na+/H+ antiporter</fullName>
    </submittedName>
</protein>
<keyword evidence="8 10" id="KW-0472">Membrane</keyword>
<evidence type="ECO:0000256" key="4">
    <source>
        <dbReference type="ARBA" id="ARBA00022692"/>
    </source>
</evidence>
<feature type="transmembrane region" description="Helical" evidence="10">
    <location>
        <begin position="260"/>
        <end position="283"/>
    </location>
</feature>
<name>A0A7Z8K3D7_9CELL</name>
<evidence type="ECO:0000256" key="2">
    <source>
        <dbReference type="ARBA" id="ARBA00022448"/>
    </source>
</evidence>
<feature type="transmembrane region" description="Helical" evidence="10">
    <location>
        <begin position="375"/>
        <end position="395"/>
    </location>
</feature>
<evidence type="ECO:0000256" key="5">
    <source>
        <dbReference type="ARBA" id="ARBA00022989"/>
    </source>
</evidence>
<keyword evidence="2 10" id="KW-0813">Transport</keyword>
<reference evidence="12 13" key="1">
    <citation type="submission" date="2019-05" db="EMBL/GenBank/DDBJ databases">
        <title>Genome sequence of Cellulomonas hominis strain CS1.</title>
        <authorList>
            <person name="Belmont J."/>
            <person name="Maclea K.S."/>
        </authorList>
    </citation>
    <scope>NUCLEOTIDE SEQUENCE [LARGE SCALE GENOMIC DNA]</scope>
    <source>
        <strain evidence="12 13">CS1</strain>
    </source>
</reference>
<keyword evidence="10" id="KW-0050">Antiport</keyword>
<dbReference type="Pfam" id="PF00999">
    <property type="entry name" value="Na_H_Exchanger"/>
    <property type="match status" value="1"/>
</dbReference>
<comment type="similarity">
    <text evidence="10">Belongs to the monovalent cation:proton antiporter 1 (CPA1) transporter (TC 2.A.36) family.</text>
</comment>
<evidence type="ECO:0000256" key="1">
    <source>
        <dbReference type="ARBA" id="ARBA00004651"/>
    </source>
</evidence>
<dbReference type="GO" id="GO:0098719">
    <property type="term" value="P:sodium ion import across plasma membrane"/>
    <property type="evidence" value="ECO:0007669"/>
    <property type="project" value="TreeGrafter"/>
</dbReference>
<dbReference type="OrthoDB" id="57886at2"/>
<dbReference type="AlphaFoldDB" id="A0A7Z8K3D7"/>
<comment type="function">
    <text evidence="10">Na(+)/H(+) antiporter that extrudes sodium in exchange for external protons.</text>
</comment>
<keyword evidence="6 10" id="KW-0915">Sodium</keyword>
<dbReference type="GO" id="GO:0005886">
    <property type="term" value="C:plasma membrane"/>
    <property type="evidence" value="ECO:0007669"/>
    <property type="project" value="UniProtKB-SubCell"/>
</dbReference>
<feature type="transmembrane region" description="Helical" evidence="10">
    <location>
        <begin position="112"/>
        <end position="135"/>
    </location>
</feature>
<feature type="transmembrane region" description="Helical" evidence="10">
    <location>
        <begin position="295"/>
        <end position="313"/>
    </location>
</feature>
<dbReference type="InterPro" id="IPR006153">
    <property type="entry name" value="Cation/H_exchanger_TM"/>
</dbReference>
<evidence type="ECO:0000259" key="11">
    <source>
        <dbReference type="Pfam" id="PF00999"/>
    </source>
</evidence>
<organism evidence="12 13">
    <name type="scientific">Cellulomonas hominis</name>
    <dbReference type="NCBI Taxonomy" id="156981"/>
    <lineage>
        <taxon>Bacteria</taxon>
        <taxon>Bacillati</taxon>
        <taxon>Actinomycetota</taxon>
        <taxon>Actinomycetes</taxon>
        <taxon>Micrococcales</taxon>
        <taxon>Cellulomonadaceae</taxon>
        <taxon>Cellulomonas</taxon>
    </lineage>
</organism>
<comment type="subcellular location">
    <subcellularLocation>
        <location evidence="1 10">Cell membrane</location>
        <topology evidence="1 10">Multi-pass membrane protein</topology>
    </subcellularLocation>
</comment>